<feature type="transmembrane region" description="Helical" evidence="7">
    <location>
        <begin position="184"/>
        <end position="208"/>
    </location>
</feature>
<dbReference type="Proteomes" id="UP000282985">
    <property type="component" value="Unassembled WGS sequence"/>
</dbReference>
<feature type="transmembrane region" description="Helical" evidence="7">
    <location>
        <begin position="125"/>
        <end position="143"/>
    </location>
</feature>
<dbReference type="OrthoDB" id="9761224at2"/>
<dbReference type="GO" id="GO:0005886">
    <property type="term" value="C:plasma membrane"/>
    <property type="evidence" value="ECO:0007669"/>
    <property type="project" value="UniProtKB-SubCell"/>
</dbReference>
<feature type="transmembrane region" description="Helical" evidence="7">
    <location>
        <begin position="53"/>
        <end position="75"/>
    </location>
</feature>
<keyword evidence="10" id="KW-1185">Reference proteome</keyword>
<evidence type="ECO:0000256" key="2">
    <source>
        <dbReference type="ARBA" id="ARBA00007755"/>
    </source>
</evidence>
<reference evidence="9 10" key="1">
    <citation type="submission" date="2018-11" db="EMBL/GenBank/DDBJ databases">
        <title>Parancylomarina longa gen. nov., sp. nov., isolated from sediments of southern Okinawa.</title>
        <authorList>
            <person name="Fu T."/>
        </authorList>
    </citation>
    <scope>NUCLEOTIDE SEQUENCE [LARGE SCALE GENOMIC DNA]</scope>
    <source>
        <strain evidence="9 10">T3-2 S1-C</strain>
    </source>
</reference>
<organism evidence="9 10">
    <name type="scientific">Ancylomarina longa</name>
    <dbReference type="NCBI Taxonomy" id="2487017"/>
    <lineage>
        <taxon>Bacteria</taxon>
        <taxon>Pseudomonadati</taxon>
        <taxon>Bacteroidota</taxon>
        <taxon>Bacteroidia</taxon>
        <taxon>Marinilabiliales</taxon>
        <taxon>Marinifilaceae</taxon>
        <taxon>Ancylomarina</taxon>
    </lineage>
</organism>
<evidence type="ECO:0000256" key="1">
    <source>
        <dbReference type="ARBA" id="ARBA00004651"/>
    </source>
</evidence>
<evidence type="ECO:0000256" key="7">
    <source>
        <dbReference type="SAM" id="Phobius"/>
    </source>
</evidence>
<proteinExistence type="inferred from homology"/>
<dbReference type="RefSeq" id="WP_127343541.1">
    <property type="nucleotide sequence ID" value="NZ_RJJX01000009.1"/>
</dbReference>
<feature type="domain" description="CstA N-terminal" evidence="8">
    <location>
        <begin position="155"/>
        <end position="314"/>
    </location>
</feature>
<feature type="transmembrane region" description="Helical" evidence="7">
    <location>
        <begin position="149"/>
        <end position="172"/>
    </location>
</feature>
<keyword evidence="6 7" id="KW-0472">Membrane</keyword>
<feature type="transmembrane region" description="Helical" evidence="7">
    <location>
        <begin position="81"/>
        <end position="104"/>
    </location>
</feature>
<dbReference type="InterPro" id="IPR051605">
    <property type="entry name" value="CstA"/>
</dbReference>
<accession>A0A434AV33</accession>
<evidence type="ECO:0000256" key="6">
    <source>
        <dbReference type="ARBA" id="ARBA00023136"/>
    </source>
</evidence>
<evidence type="ECO:0000313" key="10">
    <source>
        <dbReference type="Proteomes" id="UP000282985"/>
    </source>
</evidence>
<keyword evidence="3" id="KW-1003">Cell membrane</keyword>
<evidence type="ECO:0000313" key="9">
    <source>
        <dbReference type="EMBL" id="RUT78335.1"/>
    </source>
</evidence>
<dbReference type="Pfam" id="PF02554">
    <property type="entry name" value="CstA"/>
    <property type="match status" value="2"/>
</dbReference>
<sequence>MVTFFLSIAALIIGYIVYGKFVERKFGVDPERTTPAIELEDGVDFVPMNWRKIFLIQFLNIAGLGPIFGAIAGALWGPVAFLWIVFGCIFAGGVHDYFSGMLSVRHDGASIPEVVGKYLGPAFKNFMRVFSVVLLVLVGVVFIKGPAAILNGLTGFNVTILIGAIFLYYILATLIPIDKLIGKVYPFFGLCLLIMAVGIAGALVFGGYSIPELIPANIANMHAAPGKYPVYPLLFITIACGAISGFHSTQSPLMARCMTNENQGRKIFYGTMIAEGVVALIWAAAAMTFFGGVHELGDTMAVTGHNAAYVVNIICNSLLGKIGGLLAIFGVVAAPITSGDTAFRSARLTIADSLNFSQKSLTKRLIITLPLFLVGFLLTQVNFAIIWRYFGWANQTLATVVLWTAAMYMVTKARSHWFISIPATFMTAVVVTYILIAPEGFSISQQIAYPLGIIAAVSSLGAFLFVASKKHAKQVKLEYNINNQN</sequence>
<comment type="subcellular location">
    <subcellularLocation>
        <location evidence="1">Cell membrane</location>
        <topology evidence="1">Multi-pass membrane protein</topology>
    </subcellularLocation>
</comment>
<feature type="transmembrane region" description="Helical" evidence="7">
    <location>
        <begin position="392"/>
        <end position="410"/>
    </location>
</feature>
<dbReference type="AlphaFoldDB" id="A0A434AV33"/>
<evidence type="ECO:0000256" key="4">
    <source>
        <dbReference type="ARBA" id="ARBA00022692"/>
    </source>
</evidence>
<comment type="caution">
    <text evidence="9">The sequence shown here is derived from an EMBL/GenBank/DDBJ whole genome shotgun (WGS) entry which is preliminary data.</text>
</comment>
<evidence type="ECO:0000256" key="3">
    <source>
        <dbReference type="ARBA" id="ARBA00022475"/>
    </source>
</evidence>
<gene>
    <name evidence="9" type="ORF">DLK05_08390</name>
</gene>
<feature type="transmembrane region" description="Helical" evidence="7">
    <location>
        <begin position="448"/>
        <end position="467"/>
    </location>
</feature>
<keyword evidence="4 7" id="KW-0812">Transmembrane</keyword>
<dbReference type="GO" id="GO:0009267">
    <property type="term" value="P:cellular response to starvation"/>
    <property type="evidence" value="ECO:0007669"/>
    <property type="project" value="InterPro"/>
</dbReference>
<feature type="transmembrane region" description="Helical" evidence="7">
    <location>
        <begin position="228"/>
        <end position="246"/>
    </location>
</feature>
<name>A0A434AV33_9BACT</name>
<feature type="transmembrane region" description="Helical" evidence="7">
    <location>
        <begin position="417"/>
        <end position="436"/>
    </location>
</feature>
<feature type="domain" description="CstA N-terminal" evidence="8">
    <location>
        <begin position="3"/>
        <end position="143"/>
    </location>
</feature>
<evidence type="ECO:0000256" key="5">
    <source>
        <dbReference type="ARBA" id="ARBA00022989"/>
    </source>
</evidence>
<dbReference type="PANTHER" id="PTHR30252">
    <property type="entry name" value="INNER MEMBRANE PEPTIDE TRANSPORTER"/>
    <property type="match status" value="1"/>
</dbReference>
<feature type="transmembrane region" description="Helical" evidence="7">
    <location>
        <begin position="6"/>
        <end position="22"/>
    </location>
</feature>
<protein>
    <submittedName>
        <fullName evidence="9">Carbon starvation protein A</fullName>
    </submittedName>
</protein>
<dbReference type="EMBL" id="RJJX01000009">
    <property type="protein sequence ID" value="RUT78335.1"/>
    <property type="molecule type" value="Genomic_DNA"/>
</dbReference>
<feature type="transmembrane region" description="Helical" evidence="7">
    <location>
        <begin position="310"/>
        <end position="334"/>
    </location>
</feature>
<feature type="transmembrane region" description="Helical" evidence="7">
    <location>
        <begin position="365"/>
        <end position="386"/>
    </location>
</feature>
<comment type="similarity">
    <text evidence="2">Belongs to the peptide transporter carbon starvation (CstA) (TC 2.A.114) family.</text>
</comment>
<keyword evidence="5 7" id="KW-1133">Transmembrane helix</keyword>
<evidence type="ECO:0000259" key="8">
    <source>
        <dbReference type="Pfam" id="PF02554"/>
    </source>
</evidence>
<dbReference type="InterPro" id="IPR003706">
    <property type="entry name" value="CstA_N"/>
</dbReference>
<feature type="transmembrane region" description="Helical" evidence="7">
    <location>
        <begin position="267"/>
        <end position="290"/>
    </location>
</feature>
<dbReference type="PANTHER" id="PTHR30252:SF4">
    <property type="entry name" value="CARBON STARVATION"/>
    <property type="match status" value="1"/>
</dbReference>